<gene>
    <name evidence="2" type="ORF">N7532_007569</name>
</gene>
<dbReference type="AlphaFoldDB" id="A0A9W9K6S9"/>
<organism evidence="2 3">
    <name type="scientific">Penicillium argentinense</name>
    <dbReference type="NCBI Taxonomy" id="1131581"/>
    <lineage>
        <taxon>Eukaryota</taxon>
        <taxon>Fungi</taxon>
        <taxon>Dikarya</taxon>
        <taxon>Ascomycota</taxon>
        <taxon>Pezizomycotina</taxon>
        <taxon>Eurotiomycetes</taxon>
        <taxon>Eurotiomycetidae</taxon>
        <taxon>Eurotiales</taxon>
        <taxon>Aspergillaceae</taxon>
        <taxon>Penicillium</taxon>
    </lineage>
</organism>
<keyword evidence="3" id="KW-1185">Reference proteome</keyword>
<protein>
    <submittedName>
        <fullName evidence="2">Uncharacterized protein</fullName>
    </submittedName>
</protein>
<dbReference type="RefSeq" id="XP_056473428.1">
    <property type="nucleotide sequence ID" value="XM_056620062.1"/>
</dbReference>
<reference evidence="2" key="2">
    <citation type="journal article" date="2023" name="IMA Fungus">
        <title>Comparative genomic study of the Penicillium genus elucidates a diverse pangenome and 15 lateral gene transfer events.</title>
        <authorList>
            <person name="Petersen C."/>
            <person name="Sorensen T."/>
            <person name="Nielsen M.R."/>
            <person name="Sondergaard T.E."/>
            <person name="Sorensen J.L."/>
            <person name="Fitzpatrick D.A."/>
            <person name="Frisvad J.C."/>
            <person name="Nielsen K.L."/>
        </authorList>
    </citation>
    <scope>NUCLEOTIDE SEQUENCE</scope>
    <source>
        <strain evidence="2">IBT 30761</strain>
    </source>
</reference>
<reference evidence="2" key="1">
    <citation type="submission" date="2022-11" db="EMBL/GenBank/DDBJ databases">
        <authorList>
            <person name="Petersen C."/>
        </authorList>
    </citation>
    <scope>NUCLEOTIDE SEQUENCE</scope>
    <source>
        <strain evidence="2">IBT 30761</strain>
    </source>
</reference>
<proteinExistence type="predicted"/>
<dbReference type="GeneID" id="81359041"/>
<name>A0A9W9K6S9_9EURO</name>
<feature type="region of interest" description="Disordered" evidence="1">
    <location>
        <begin position="41"/>
        <end position="117"/>
    </location>
</feature>
<feature type="compositionally biased region" description="Basic and acidic residues" evidence="1">
    <location>
        <begin position="107"/>
        <end position="117"/>
    </location>
</feature>
<evidence type="ECO:0000313" key="2">
    <source>
        <dbReference type="EMBL" id="KAJ5095278.1"/>
    </source>
</evidence>
<evidence type="ECO:0000256" key="1">
    <source>
        <dbReference type="SAM" id="MobiDB-lite"/>
    </source>
</evidence>
<feature type="compositionally biased region" description="Basic and acidic residues" evidence="1">
    <location>
        <begin position="54"/>
        <end position="70"/>
    </location>
</feature>
<comment type="caution">
    <text evidence="2">The sequence shown here is derived from an EMBL/GenBank/DDBJ whole genome shotgun (WGS) entry which is preliminary data.</text>
</comment>
<evidence type="ECO:0000313" key="3">
    <source>
        <dbReference type="Proteomes" id="UP001149074"/>
    </source>
</evidence>
<sequence>MYPSAAHQHRHAGGWLTRLNSTISPRVGILEEARRLRLLQYPAADLPSQPPEAGKGKSEGERATKMDRTQKAMPDSSSTSPRADSLVCDSVALTETIRRSNQIESPDTTRHYQQEYE</sequence>
<dbReference type="Proteomes" id="UP001149074">
    <property type="component" value="Unassembled WGS sequence"/>
</dbReference>
<dbReference type="EMBL" id="JAPQKI010000006">
    <property type="protein sequence ID" value="KAJ5095278.1"/>
    <property type="molecule type" value="Genomic_DNA"/>
</dbReference>
<accession>A0A9W9K6S9</accession>